<reference evidence="5 6" key="1">
    <citation type="submission" date="2014-11" db="EMBL/GenBank/DDBJ databases">
        <title>Genome sequence of Flavihumibacter solisilvae 3-3.</title>
        <authorList>
            <person name="Zhou G."/>
            <person name="Li M."/>
            <person name="Wang G."/>
        </authorList>
    </citation>
    <scope>NUCLEOTIDE SEQUENCE [LARGE SCALE GENOMIC DNA]</scope>
    <source>
        <strain evidence="5 6">3-3</strain>
    </source>
</reference>
<keyword evidence="2" id="KW-0697">Rotamase</keyword>
<gene>
    <name evidence="5" type="ORF">OI18_00585</name>
</gene>
<dbReference type="PROSITE" id="PS51257">
    <property type="entry name" value="PROKAR_LIPOPROTEIN"/>
    <property type="match status" value="1"/>
</dbReference>
<dbReference type="InterPro" id="IPR029000">
    <property type="entry name" value="Cyclophilin-like_dom_sf"/>
</dbReference>
<dbReference type="GO" id="GO:0003755">
    <property type="term" value="F:peptidyl-prolyl cis-trans isomerase activity"/>
    <property type="evidence" value="ECO:0007669"/>
    <property type="project" value="UniProtKB-KW"/>
</dbReference>
<keyword evidence="6" id="KW-1185">Reference proteome</keyword>
<dbReference type="Proteomes" id="UP000031408">
    <property type="component" value="Unassembled WGS sequence"/>
</dbReference>
<dbReference type="RefSeq" id="WP_039136108.1">
    <property type="nucleotide sequence ID" value="NZ_JSVC01000001.1"/>
</dbReference>
<proteinExistence type="predicted"/>
<dbReference type="Gene3D" id="2.40.100.10">
    <property type="entry name" value="Cyclophilin-like"/>
    <property type="match status" value="1"/>
</dbReference>
<evidence type="ECO:0000256" key="2">
    <source>
        <dbReference type="ARBA" id="ARBA00023110"/>
    </source>
</evidence>
<dbReference type="SUPFAM" id="SSF50891">
    <property type="entry name" value="Cyclophilin-like"/>
    <property type="match status" value="1"/>
</dbReference>
<keyword evidence="3 5" id="KW-0413">Isomerase</keyword>
<dbReference type="EMBL" id="JSVC01000001">
    <property type="protein sequence ID" value="KIC96293.1"/>
    <property type="molecule type" value="Genomic_DNA"/>
</dbReference>
<dbReference type="PANTHER" id="PTHR45625:SF4">
    <property type="entry name" value="PEPTIDYLPROLYL ISOMERASE DOMAIN AND WD REPEAT-CONTAINING PROTEIN 1"/>
    <property type="match status" value="1"/>
</dbReference>
<evidence type="ECO:0000313" key="5">
    <source>
        <dbReference type="EMBL" id="KIC96293.1"/>
    </source>
</evidence>
<organism evidence="5 6">
    <name type="scientific">Flavihumibacter solisilvae</name>
    <dbReference type="NCBI Taxonomy" id="1349421"/>
    <lineage>
        <taxon>Bacteria</taxon>
        <taxon>Pseudomonadati</taxon>
        <taxon>Bacteroidota</taxon>
        <taxon>Chitinophagia</taxon>
        <taxon>Chitinophagales</taxon>
        <taxon>Chitinophagaceae</taxon>
        <taxon>Flavihumibacter</taxon>
    </lineage>
</organism>
<evidence type="ECO:0000256" key="1">
    <source>
        <dbReference type="ARBA" id="ARBA00013194"/>
    </source>
</evidence>
<feature type="domain" description="PPIase cyclophilin-type" evidence="4">
    <location>
        <begin position="36"/>
        <end position="196"/>
    </location>
</feature>
<protein>
    <recommendedName>
        <fullName evidence="1">peptidylprolyl isomerase</fullName>
        <ecNumber evidence="1">5.2.1.8</ecNumber>
    </recommendedName>
</protein>
<sequence>MRRIFVLLLISMAAGTGCRSDSDNGNIRVEIETGEGDIVIELYPKKAPQSVKAFLEIVDKGYYNNCSFYRVLNNDNQPSNAPKAELVQGGLWNRTKKRPELPKVVHETTQQTGLHHKRGTVSLARESPGTATSEFFICMEDQPGLDFGGENNPDGQGYAAFGRVIKGMDVVNKIFRKPESDQYFDPPVPIYSIERY</sequence>
<dbReference type="InterPro" id="IPR044666">
    <property type="entry name" value="Cyclophilin_A-like"/>
</dbReference>
<evidence type="ECO:0000313" key="6">
    <source>
        <dbReference type="Proteomes" id="UP000031408"/>
    </source>
</evidence>
<dbReference type="AlphaFoldDB" id="A0A0C1LLS0"/>
<evidence type="ECO:0000256" key="3">
    <source>
        <dbReference type="ARBA" id="ARBA00023235"/>
    </source>
</evidence>
<evidence type="ECO:0000259" key="4">
    <source>
        <dbReference type="PROSITE" id="PS50072"/>
    </source>
</evidence>
<comment type="caution">
    <text evidence="5">The sequence shown here is derived from an EMBL/GenBank/DDBJ whole genome shotgun (WGS) entry which is preliminary data.</text>
</comment>
<dbReference type="InterPro" id="IPR002130">
    <property type="entry name" value="Cyclophilin-type_PPIase_dom"/>
</dbReference>
<dbReference type="CDD" id="cd00317">
    <property type="entry name" value="cyclophilin"/>
    <property type="match status" value="1"/>
</dbReference>
<dbReference type="PANTHER" id="PTHR45625">
    <property type="entry name" value="PEPTIDYL-PROLYL CIS-TRANS ISOMERASE-RELATED"/>
    <property type="match status" value="1"/>
</dbReference>
<dbReference type="EC" id="5.2.1.8" evidence="1"/>
<accession>A0A0C1LLS0</accession>
<name>A0A0C1LLS0_9BACT</name>
<dbReference type="Pfam" id="PF00160">
    <property type="entry name" value="Pro_isomerase"/>
    <property type="match status" value="1"/>
</dbReference>
<dbReference type="PROSITE" id="PS50072">
    <property type="entry name" value="CSA_PPIASE_2"/>
    <property type="match status" value="1"/>
</dbReference>
<dbReference type="OrthoDB" id="9807797at2"/>
<dbReference type="STRING" id="1349421.OI18_00585"/>